<feature type="compositionally biased region" description="Low complexity" evidence="1">
    <location>
        <begin position="129"/>
        <end position="140"/>
    </location>
</feature>
<organism evidence="2 3">
    <name type="scientific">Phlebiopsis gigantea (strain 11061_1 CR5-6)</name>
    <name type="common">White-rot fungus</name>
    <name type="synonym">Peniophora gigantea</name>
    <dbReference type="NCBI Taxonomy" id="745531"/>
    <lineage>
        <taxon>Eukaryota</taxon>
        <taxon>Fungi</taxon>
        <taxon>Dikarya</taxon>
        <taxon>Basidiomycota</taxon>
        <taxon>Agaricomycotina</taxon>
        <taxon>Agaricomycetes</taxon>
        <taxon>Polyporales</taxon>
        <taxon>Phanerochaetaceae</taxon>
        <taxon>Phlebiopsis</taxon>
    </lineage>
</organism>
<accession>A0A0C3RT83</accession>
<evidence type="ECO:0008006" key="4">
    <source>
        <dbReference type="Google" id="ProtNLM"/>
    </source>
</evidence>
<dbReference type="Proteomes" id="UP000053257">
    <property type="component" value="Unassembled WGS sequence"/>
</dbReference>
<reference evidence="2 3" key="1">
    <citation type="journal article" date="2014" name="PLoS Genet.">
        <title>Analysis of the Phlebiopsis gigantea genome, transcriptome and secretome provides insight into its pioneer colonization strategies of wood.</title>
        <authorList>
            <person name="Hori C."/>
            <person name="Ishida T."/>
            <person name="Igarashi K."/>
            <person name="Samejima M."/>
            <person name="Suzuki H."/>
            <person name="Master E."/>
            <person name="Ferreira P."/>
            <person name="Ruiz-Duenas F.J."/>
            <person name="Held B."/>
            <person name="Canessa P."/>
            <person name="Larrondo L.F."/>
            <person name="Schmoll M."/>
            <person name="Druzhinina I.S."/>
            <person name="Kubicek C.P."/>
            <person name="Gaskell J.A."/>
            <person name="Kersten P."/>
            <person name="St John F."/>
            <person name="Glasner J."/>
            <person name="Sabat G."/>
            <person name="Splinter BonDurant S."/>
            <person name="Syed K."/>
            <person name="Yadav J."/>
            <person name="Mgbeahuruike A.C."/>
            <person name="Kovalchuk A."/>
            <person name="Asiegbu F.O."/>
            <person name="Lackner G."/>
            <person name="Hoffmeister D."/>
            <person name="Rencoret J."/>
            <person name="Gutierrez A."/>
            <person name="Sun H."/>
            <person name="Lindquist E."/>
            <person name="Barry K."/>
            <person name="Riley R."/>
            <person name="Grigoriev I.V."/>
            <person name="Henrissat B."/>
            <person name="Kues U."/>
            <person name="Berka R.M."/>
            <person name="Martinez A.T."/>
            <person name="Covert S.F."/>
            <person name="Blanchette R.A."/>
            <person name="Cullen D."/>
        </authorList>
    </citation>
    <scope>NUCLEOTIDE SEQUENCE [LARGE SCALE GENOMIC DNA]</scope>
    <source>
        <strain evidence="2 3">11061_1 CR5-6</strain>
    </source>
</reference>
<dbReference type="OrthoDB" id="2357150at2759"/>
<keyword evidence="3" id="KW-1185">Reference proteome</keyword>
<evidence type="ECO:0000256" key="1">
    <source>
        <dbReference type="SAM" id="MobiDB-lite"/>
    </source>
</evidence>
<dbReference type="AlphaFoldDB" id="A0A0C3RT83"/>
<evidence type="ECO:0000313" key="3">
    <source>
        <dbReference type="Proteomes" id="UP000053257"/>
    </source>
</evidence>
<gene>
    <name evidence="2" type="ORF">PHLGIDRAFT_223989</name>
</gene>
<proteinExistence type="predicted"/>
<sequence length="357" mass="37476">MDTTPLVTEREASDSSSLDYPTPQSIGDVTEPGSLKRKHRDDATRDTNRNSSDDVGEADVSLASLNEPPRKRCRTPSENIEQPERTAPSSGSEDPPVSSVDLTSSMTRDSGELTAQDSEASVPIAFPESATATVQSSQTAQTGLSFSIPACKPSSAFAAFAGASSAFSTTAQIGAQKPAWCSAAPSIAGSSSDGFKPKPTPPAEPCIEPADAEPSSEVQTTSAAGETWTPAASVSLSTETPEANPLVALTFAKSTHVGTTGEEDEDTTSELRGVKLFIKRGTGDFSTGMTGHVKLLSHRTDGGERVGKCASRFVNHVPSHRRQCFDGSRCGRSRCVSGWGRPCDVRLTRTRACCGSR</sequence>
<feature type="region of interest" description="Disordered" evidence="1">
    <location>
        <begin position="1"/>
        <end position="140"/>
    </location>
</feature>
<name>A0A0C3RT83_PHLG1</name>
<feature type="compositionally biased region" description="Polar residues" evidence="1">
    <location>
        <begin position="14"/>
        <end position="27"/>
    </location>
</feature>
<dbReference type="HOGENOM" id="CLU_776372_0_0_1"/>
<dbReference type="STRING" id="745531.A0A0C3RT83"/>
<protein>
    <recommendedName>
        <fullName evidence="4">RanBD1 domain-containing protein</fullName>
    </recommendedName>
</protein>
<feature type="compositionally biased region" description="Polar residues" evidence="1">
    <location>
        <begin position="100"/>
        <end position="119"/>
    </location>
</feature>
<feature type="region of interest" description="Disordered" evidence="1">
    <location>
        <begin position="186"/>
        <end position="226"/>
    </location>
</feature>
<feature type="compositionally biased region" description="Basic and acidic residues" evidence="1">
    <location>
        <begin position="40"/>
        <end position="52"/>
    </location>
</feature>
<dbReference type="EMBL" id="KN840599">
    <property type="protein sequence ID" value="KIP03816.1"/>
    <property type="molecule type" value="Genomic_DNA"/>
</dbReference>
<evidence type="ECO:0000313" key="2">
    <source>
        <dbReference type="EMBL" id="KIP03816.1"/>
    </source>
</evidence>
<feature type="compositionally biased region" description="Polar residues" evidence="1">
    <location>
        <begin position="216"/>
        <end position="226"/>
    </location>
</feature>